<comment type="caution">
    <text evidence="8">The sequence shown here is derived from an EMBL/GenBank/DDBJ whole genome shotgun (WGS) entry which is preliminary data.</text>
</comment>
<dbReference type="InterPro" id="IPR004182">
    <property type="entry name" value="GRAM"/>
</dbReference>
<evidence type="ECO:0000256" key="4">
    <source>
        <dbReference type="ARBA" id="ARBA00023136"/>
    </source>
</evidence>
<keyword evidence="9" id="KW-1185">Reference proteome</keyword>
<dbReference type="InterPro" id="IPR051482">
    <property type="entry name" value="Cholesterol_transport"/>
</dbReference>
<evidence type="ECO:0000313" key="9">
    <source>
        <dbReference type="Proteomes" id="UP000728185"/>
    </source>
</evidence>
<dbReference type="GO" id="GO:0120015">
    <property type="term" value="F:sterol transfer activity"/>
    <property type="evidence" value="ECO:0007669"/>
    <property type="project" value="TreeGrafter"/>
</dbReference>
<evidence type="ECO:0000256" key="5">
    <source>
        <dbReference type="SAM" id="MobiDB-lite"/>
    </source>
</evidence>
<feature type="region of interest" description="Disordered" evidence="5">
    <location>
        <begin position="65"/>
        <end position="87"/>
    </location>
</feature>
<dbReference type="GO" id="GO:0140268">
    <property type="term" value="C:endoplasmic reticulum-plasma membrane contact site"/>
    <property type="evidence" value="ECO:0007669"/>
    <property type="project" value="TreeGrafter"/>
</dbReference>
<gene>
    <name evidence="8" type="ORF">FBUS_04848</name>
</gene>
<feature type="compositionally biased region" description="Polar residues" evidence="5">
    <location>
        <begin position="12"/>
        <end position="29"/>
    </location>
</feature>
<name>A0A8E0VDW4_9TREM</name>
<protein>
    <submittedName>
        <fullName evidence="8">GRAM domain-containing protein 1A</fullName>
    </submittedName>
</protein>
<evidence type="ECO:0000256" key="1">
    <source>
        <dbReference type="ARBA" id="ARBA00004167"/>
    </source>
</evidence>
<reference evidence="8" key="1">
    <citation type="submission" date="2019-05" db="EMBL/GenBank/DDBJ databases">
        <title>Annotation for the trematode Fasciolopsis buski.</title>
        <authorList>
            <person name="Choi Y.-J."/>
        </authorList>
    </citation>
    <scope>NUCLEOTIDE SEQUENCE</scope>
    <source>
        <strain evidence="8">HT</strain>
        <tissue evidence="8">Whole worm</tissue>
    </source>
</reference>
<accession>A0A8E0VDW4</accession>
<comment type="subcellular location">
    <subcellularLocation>
        <location evidence="1">Membrane</location>
        <topology evidence="1">Single-pass membrane protein</topology>
    </subcellularLocation>
</comment>
<feature type="compositionally biased region" description="Polar residues" evidence="5">
    <location>
        <begin position="568"/>
        <end position="578"/>
    </location>
</feature>
<keyword evidence="2 6" id="KW-0812">Transmembrane</keyword>
<feature type="transmembrane region" description="Helical" evidence="6">
    <location>
        <begin position="907"/>
        <end position="927"/>
    </location>
</feature>
<dbReference type="PANTHER" id="PTHR23319:SF4">
    <property type="entry name" value="GRAM DOMAIN CONTAINING 1B, ISOFORM E"/>
    <property type="match status" value="1"/>
</dbReference>
<keyword evidence="4 6" id="KW-0472">Membrane</keyword>
<dbReference type="AlphaFoldDB" id="A0A8E0VDW4"/>
<organism evidence="8 9">
    <name type="scientific">Fasciolopsis buskii</name>
    <dbReference type="NCBI Taxonomy" id="27845"/>
    <lineage>
        <taxon>Eukaryota</taxon>
        <taxon>Metazoa</taxon>
        <taxon>Spiralia</taxon>
        <taxon>Lophotrochozoa</taxon>
        <taxon>Platyhelminthes</taxon>
        <taxon>Trematoda</taxon>
        <taxon>Digenea</taxon>
        <taxon>Plagiorchiida</taxon>
        <taxon>Echinostomata</taxon>
        <taxon>Echinostomatoidea</taxon>
        <taxon>Fasciolidae</taxon>
        <taxon>Fasciolopsis</taxon>
    </lineage>
</organism>
<dbReference type="Gene3D" id="2.30.29.30">
    <property type="entry name" value="Pleckstrin-homology domain (PH domain)/Phosphotyrosine-binding domain (PTB)"/>
    <property type="match status" value="1"/>
</dbReference>
<dbReference type="PANTHER" id="PTHR23319">
    <property type="entry name" value="GRAM DOMAIN CONTAINING 1B, ISOFORM E"/>
    <property type="match status" value="1"/>
</dbReference>
<dbReference type="Pfam" id="PF02893">
    <property type="entry name" value="GRAM"/>
    <property type="match status" value="1"/>
</dbReference>
<feature type="region of interest" description="Disordered" evidence="5">
    <location>
        <begin position="1"/>
        <end position="29"/>
    </location>
</feature>
<feature type="compositionally biased region" description="Basic and acidic residues" evidence="5">
    <location>
        <begin position="1"/>
        <end position="11"/>
    </location>
</feature>
<sequence>MCEVLQADRTKQPSYSLTDIESTPSSVDLNTSEEHGISFHCGDSDEFQDPCPISLTEEKSASVLILEGTENKETPSKKAGNGQEEPMKCCSSSCDLRYRKCSAPLLCSSIHTASLSDQGISLEDVSPFSKKEVSSFTDHSGGFNLTPDIVLSPCGPSSSESTSSKPSSFSAFSRLAQKLSQDYFYAASSRVTHRCNTVSDGLSLVPFQPTESSSLSTRYSPRRFTSWYYSLTASYKTKLDQFRRIFRGTPVDTDRLLVDYSCALSKNNHGLLLQGRMYVTENWVCFYSKILYEQKIYLAVKEIIGITKEKTARVIPNAIQIVYSKNHERFFFTSFASRERTFAILRKVWENCRNHQSFLQANQTMSVEEIMQQVREIYGDDSLAMLEDEDTDADPVLQGADRVSFIDVSRFWNSLRNTSESSEFYPPLESAAAGQQPASTDACQSDRGLSDNGFSESRVRSSTDDADEEEHQPGSLPIGRPHSALENLVGSSLSAPVESKGLLNEALSLNFETTPLLPNGPSPLVPDHTRGGLCVHTEPELGTVELRTSSQTVKLERKKRAKKRRTHSNVTKTQSNLPKGMTLSKSTKIFSEADDSDSPVECSSGHDHPGLCYVDTEVPLSVDALFTCIFTDSEFFDRLSTSRKTFDMVQSSWPPFNWSNVDQESSGNIERTICYTLTLKQRMGPRTCTAVEQQTLYISESQPGRSYVVDAKVTNQAVPLCNCFCVVSRYCLLRTGRLTSRLRVCSRVVYEKPVFFGAKSIIENTCKSGLTDFFTALTSHLSELSIGLSDKDRLTGGYLASRSTNAAISHEGVTKRGSKGREKLKEDNKLATTRVRANGIAVHRLSAAGDLREPGHVVALSGSSSSSPAHGGQNKLSVGGGGSFYSSPARSKQSADLIQFFLSPDRAWLLLAVIGLLLCLFLSMVYSRLVALEQLARHLSVPHPGTTDQSETSGFQPNLHFTHTGLKLSESARNRIRSMKDITQGMSQTLIQMQQVMAKVRQSLEILENTYTVFGSKTNLEVTASAIPSDCAQSTSPEVSCPGS</sequence>
<feature type="region of interest" description="Disordered" evidence="5">
    <location>
        <begin position="559"/>
        <end position="578"/>
    </location>
</feature>
<dbReference type="InterPro" id="IPR011993">
    <property type="entry name" value="PH-like_dom_sf"/>
</dbReference>
<dbReference type="GO" id="GO:0032366">
    <property type="term" value="P:intracellular sterol transport"/>
    <property type="evidence" value="ECO:0007669"/>
    <property type="project" value="TreeGrafter"/>
</dbReference>
<dbReference type="GO" id="GO:0005886">
    <property type="term" value="C:plasma membrane"/>
    <property type="evidence" value="ECO:0007669"/>
    <property type="project" value="TreeGrafter"/>
</dbReference>
<dbReference type="CDD" id="cd13220">
    <property type="entry name" value="PH-GRAM_GRAMDC"/>
    <property type="match status" value="1"/>
</dbReference>
<dbReference type="PROSITE" id="PS51778">
    <property type="entry name" value="VAST"/>
    <property type="match status" value="1"/>
</dbReference>
<dbReference type="Proteomes" id="UP000728185">
    <property type="component" value="Unassembled WGS sequence"/>
</dbReference>
<evidence type="ECO:0000256" key="3">
    <source>
        <dbReference type="ARBA" id="ARBA00022989"/>
    </source>
</evidence>
<dbReference type="InterPro" id="IPR031968">
    <property type="entry name" value="VASt"/>
</dbReference>
<evidence type="ECO:0000313" key="8">
    <source>
        <dbReference type="EMBL" id="KAA0183654.1"/>
    </source>
</evidence>
<dbReference type="Pfam" id="PF16016">
    <property type="entry name" value="VASt"/>
    <property type="match status" value="1"/>
</dbReference>
<dbReference type="GO" id="GO:0032934">
    <property type="term" value="F:sterol binding"/>
    <property type="evidence" value="ECO:0007669"/>
    <property type="project" value="TreeGrafter"/>
</dbReference>
<evidence type="ECO:0000259" key="7">
    <source>
        <dbReference type="PROSITE" id="PS51778"/>
    </source>
</evidence>
<proteinExistence type="predicted"/>
<evidence type="ECO:0000256" key="2">
    <source>
        <dbReference type="ARBA" id="ARBA00022692"/>
    </source>
</evidence>
<dbReference type="EMBL" id="LUCM01011640">
    <property type="protein sequence ID" value="KAA0183654.1"/>
    <property type="molecule type" value="Genomic_DNA"/>
</dbReference>
<dbReference type="OrthoDB" id="2162691at2759"/>
<evidence type="ECO:0000256" key="6">
    <source>
        <dbReference type="SAM" id="Phobius"/>
    </source>
</evidence>
<keyword evidence="3 6" id="KW-1133">Transmembrane helix</keyword>
<dbReference type="SMART" id="SM00568">
    <property type="entry name" value="GRAM"/>
    <property type="match status" value="1"/>
</dbReference>
<dbReference type="GO" id="GO:0005789">
    <property type="term" value="C:endoplasmic reticulum membrane"/>
    <property type="evidence" value="ECO:0007669"/>
    <property type="project" value="UniProtKB-ARBA"/>
</dbReference>
<feature type="domain" description="VASt" evidence="7">
    <location>
        <begin position="609"/>
        <end position="789"/>
    </location>
</feature>
<feature type="region of interest" description="Disordered" evidence="5">
    <location>
        <begin position="429"/>
        <end position="483"/>
    </location>
</feature>